<gene>
    <name evidence="1" type="ORF">REIFOR_00664</name>
</gene>
<protein>
    <submittedName>
        <fullName evidence="1">Uncharacterized protein</fullName>
    </submittedName>
</protein>
<dbReference type="KEGG" id="rfo:REIFOR_00664"/>
<dbReference type="Proteomes" id="UP000229757">
    <property type="component" value="Chromosome"/>
</dbReference>
<evidence type="ECO:0000313" key="2">
    <source>
        <dbReference type="Proteomes" id="UP000229757"/>
    </source>
</evidence>
<accession>A0A2K8KM99</accession>
<proteinExistence type="predicted"/>
<keyword evidence="2" id="KW-1185">Reference proteome</keyword>
<reference evidence="1 2" key="1">
    <citation type="journal article" date="2017" name="Environ. Microbiol.">
        <title>Genomic and physiological analyses of 'Reinekea forsetii' reveal a versatile opportunistic lifestyle during spring algae blooms.</title>
        <authorList>
            <person name="Avci B."/>
            <person name="Hahnke R.L."/>
            <person name="Chafee M."/>
            <person name="Fischer T."/>
            <person name="Gruber-Vodicka H."/>
            <person name="Tegetmeyer H.E."/>
            <person name="Harder J."/>
            <person name="Fuchs B.M."/>
            <person name="Amann R.I."/>
            <person name="Teeling H."/>
        </authorList>
    </citation>
    <scope>NUCLEOTIDE SEQUENCE [LARGE SCALE GENOMIC DNA]</scope>
    <source>
        <strain evidence="1 2">Hel1_31_D35</strain>
    </source>
</reference>
<organism evidence="1 2">
    <name type="scientific">Reinekea forsetii</name>
    <dbReference type="NCBI Taxonomy" id="1336806"/>
    <lineage>
        <taxon>Bacteria</taxon>
        <taxon>Pseudomonadati</taxon>
        <taxon>Pseudomonadota</taxon>
        <taxon>Gammaproteobacteria</taxon>
        <taxon>Oceanospirillales</taxon>
        <taxon>Saccharospirillaceae</taxon>
        <taxon>Reinekea</taxon>
    </lineage>
</organism>
<name>A0A2K8KM99_9GAMM</name>
<evidence type="ECO:0000313" key="1">
    <source>
        <dbReference type="EMBL" id="ATX75832.1"/>
    </source>
</evidence>
<dbReference type="EMBL" id="CP011797">
    <property type="protein sequence ID" value="ATX75832.1"/>
    <property type="molecule type" value="Genomic_DNA"/>
</dbReference>
<sequence>MDHADRLEKVQPIGALICGMTGDYLCGRPGALRFEINVELSIINLFFHFHKLQVIFTDNFLSTQGLLPLHSDKNLVGQTSLITICSLSGCC</sequence>
<dbReference type="AlphaFoldDB" id="A0A2K8KM99"/>